<protein>
    <submittedName>
        <fullName evidence="2">DUF2141 domain-containing protein</fullName>
    </submittedName>
</protein>
<comment type="caution">
    <text evidence="2">The sequence shown here is derived from an EMBL/GenBank/DDBJ whole genome shotgun (WGS) entry which is preliminary data.</text>
</comment>
<feature type="signal peptide" evidence="1">
    <location>
        <begin position="1"/>
        <end position="22"/>
    </location>
</feature>
<evidence type="ECO:0000256" key="1">
    <source>
        <dbReference type="SAM" id="SignalP"/>
    </source>
</evidence>
<dbReference type="EMBL" id="JBHSMZ010000016">
    <property type="protein sequence ID" value="MFC5551032.1"/>
    <property type="molecule type" value="Genomic_DNA"/>
</dbReference>
<organism evidence="2 3">
    <name type="scientific">Massilia aerilata</name>
    <dbReference type="NCBI Taxonomy" id="453817"/>
    <lineage>
        <taxon>Bacteria</taxon>
        <taxon>Pseudomonadati</taxon>
        <taxon>Pseudomonadota</taxon>
        <taxon>Betaproteobacteria</taxon>
        <taxon>Burkholderiales</taxon>
        <taxon>Oxalobacteraceae</taxon>
        <taxon>Telluria group</taxon>
        <taxon>Massilia</taxon>
    </lineage>
</organism>
<evidence type="ECO:0000313" key="3">
    <source>
        <dbReference type="Proteomes" id="UP001596086"/>
    </source>
</evidence>
<feature type="chain" id="PRO_5045417727" evidence="1">
    <location>
        <begin position="23"/>
        <end position="138"/>
    </location>
</feature>
<dbReference type="Proteomes" id="UP001596086">
    <property type="component" value="Unassembled WGS sequence"/>
</dbReference>
<dbReference type="RefSeq" id="WP_379774507.1">
    <property type="nucleotide sequence ID" value="NZ_JBHSMZ010000016.1"/>
</dbReference>
<proteinExistence type="predicted"/>
<reference evidence="3" key="1">
    <citation type="journal article" date="2019" name="Int. J. Syst. Evol. Microbiol.">
        <title>The Global Catalogue of Microorganisms (GCM) 10K type strain sequencing project: providing services to taxonomists for standard genome sequencing and annotation.</title>
        <authorList>
            <consortium name="The Broad Institute Genomics Platform"/>
            <consortium name="The Broad Institute Genome Sequencing Center for Infectious Disease"/>
            <person name="Wu L."/>
            <person name="Ma J."/>
        </authorList>
    </citation>
    <scope>NUCLEOTIDE SEQUENCE [LARGE SCALE GENOMIC DNA]</scope>
    <source>
        <strain evidence="3">CGMCC 4.5798</strain>
    </source>
</reference>
<evidence type="ECO:0000313" key="2">
    <source>
        <dbReference type="EMBL" id="MFC5551032.1"/>
    </source>
</evidence>
<sequence length="138" mass="14877">MTRFIQLFTGVLLLAAAAGAPAATVEVRVTAVEGGKGMLRVAVCDRERFLKQCIYTASAPAREGENVIAVPNVPKGGWAVLVYQDENGNAELDRNFIGIPKENYGFSRDARGKFGPPGFEDAVIEVRDEVTVASVRLH</sequence>
<dbReference type="Pfam" id="PF09912">
    <property type="entry name" value="DUF2141"/>
    <property type="match status" value="1"/>
</dbReference>
<gene>
    <name evidence="2" type="ORF">ACFPO9_21150</name>
</gene>
<accession>A0ABW0S6F2</accession>
<name>A0ABW0S6F2_9BURK</name>
<keyword evidence="1" id="KW-0732">Signal</keyword>
<dbReference type="InterPro" id="IPR018673">
    <property type="entry name" value="DUF2141"/>
</dbReference>
<keyword evidence="3" id="KW-1185">Reference proteome</keyword>